<feature type="transmembrane region" description="Helical" evidence="8">
    <location>
        <begin position="32"/>
        <end position="55"/>
    </location>
</feature>
<feature type="transmembrane region" description="Helical" evidence="8">
    <location>
        <begin position="6"/>
        <end position="25"/>
    </location>
</feature>
<keyword evidence="6 8" id="KW-0472">Membrane</keyword>
<feature type="transmembrane region" description="Helical" evidence="8">
    <location>
        <begin position="298"/>
        <end position="316"/>
    </location>
</feature>
<feature type="transmembrane region" description="Helical" evidence="8">
    <location>
        <begin position="109"/>
        <end position="126"/>
    </location>
</feature>
<feature type="transmembrane region" description="Helical" evidence="8">
    <location>
        <begin position="202"/>
        <end position="227"/>
    </location>
</feature>
<keyword evidence="11" id="KW-1185">Reference proteome</keyword>
<evidence type="ECO:0000256" key="1">
    <source>
        <dbReference type="ARBA" id="ARBA00004651"/>
    </source>
</evidence>
<gene>
    <name evidence="10" type="ORF">SAMN05421644_13413</name>
</gene>
<evidence type="ECO:0000256" key="4">
    <source>
        <dbReference type="ARBA" id="ARBA00022692"/>
    </source>
</evidence>
<evidence type="ECO:0000256" key="7">
    <source>
        <dbReference type="RuleBase" id="RU000320"/>
    </source>
</evidence>
<feature type="transmembrane region" description="Helical" evidence="8">
    <location>
        <begin position="239"/>
        <end position="264"/>
    </location>
</feature>
<name>A0A1H3HL74_ALLWA</name>
<feature type="transmembrane region" description="Helical" evidence="8">
    <location>
        <begin position="362"/>
        <end position="382"/>
    </location>
</feature>
<keyword evidence="5 8" id="KW-1133">Transmembrane helix</keyword>
<protein>
    <submittedName>
        <fullName evidence="10">Multicomponent Na+:H+ antiporter subunit D</fullName>
    </submittedName>
</protein>
<evidence type="ECO:0000259" key="9">
    <source>
        <dbReference type="Pfam" id="PF00361"/>
    </source>
</evidence>
<organism evidence="10 11">
    <name type="scientific">Allochromatium warmingii</name>
    <name type="common">Chromatium warmingii</name>
    <dbReference type="NCBI Taxonomy" id="61595"/>
    <lineage>
        <taxon>Bacteria</taxon>
        <taxon>Pseudomonadati</taxon>
        <taxon>Pseudomonadota</taxon>
        <taxon>Gammaproteobacteria</taxon>
        <taxon>Chromatiales</taxon>
        <taxon>Chromatiaceae</taxon>
        <taxon>Allochromatium</taxon>
    </lineage>
</organism>
<evidence type="ECO:0000256" key="2">
    <source>
        <dbReference type="ARBA" id="ARBA00005346"/>
    </source>
</evidence>
<dbReference type="STRING" id="61595.SAMN05421644_13413"/>
<feature type="transmembrane region" description="Helical" evidence="8">
    <location>
        <begin position="328"/>
        <end position="350"/>
    </location>
</feature>
<sequence length="499" mass="53642">MEFSASPIWFIALPMLAAFSSPLWVRWRVLDQLLLGIPLGLLLLALGLFATVQQAPLIETIVIAPPLGIHLHLDSAALLLVALFCFAVTLVAAFLWHGATETHLRGRQPFVLILLLLAGGNGLVLTGDLFNLYVFLEIAGISAYVLTAVRDDRPALAAGLKYLIIGSVAGVFFLLAVVLIYLQTGQLNMAAVAQAFAEIPPAMQGLIAVLALIGLGIKSELFPFNFWVPDVYRGSDPAITALFSGLLVKAFLFVLVHLAVLIWIDPEIARIWLMTLGALTLMVAELAALRQDEMRRMLAYSSLGQIGLILLAFGFLHESTAAGAFFHLISHTLAKLLLFLVAALLLRRVLSLHLDALTGAGRVYPLTVGLFVVGALCILGLPPLSGFMSKLWILQGFAAAQTFWPIALILVAALIEAGYYFRWIRVLYAPAAASAVTDSKTSKTAPESWATYAPLLLLVGLMLLLGIAPFVIEGALVDAARALLDRDLLIQSVLGVAAQ</sequence>
<dbReference type="GO" id="GO:0005886">
    <property type="term" value="C:plasma membrane"/>
    <property type="evidence" value="ECO:0007669"/>
    <property type="project" value="UniProtKB-SubCell"/>
</dbReference>
<evidence type="ECO:0000313" key="10">
    <source>
        <dbReference type="EMBL" id="SDY15985.1"/>
    </source>
</evidence>
<dbReference type="AlphaFoldDB" id="A0A1H3HL74"/>
<dbReference type="Proteomes" id="UP000198672">
    <property type="component" value="Unassembled WGS sequence"/>
</dbReference>
<reference evidence="11" key="1">
    <citation type="submission" date="2016-10" db="EMBL/GenBank/DDBJ databases">
        <authorList>
            <person name="Varghese N."/>
            <person name="Submissions S."/>
        </authorList>
    </citation>
    <scope>NUCLEOTIDE SEQUENCE [LARGE SCALE GENOMIC DNA]</scope>
    <source>
        <strain evidence="11">DSM 173</strain>
    </source>
</reference>
<evidence type="ECO:0000256" key="8">
    <source>
        <dbReference type="SAM" id="Phobius"/>
    </source>
</evidence>
<dbReference type="Pfam" id="PF00361">
    <property type="entry name" value="Proton_antipo_M"/>
    <property type="match status" value="1"/>
</dbReference>
<evidence type="ECO:0000256" key="5">
    <source>
        <dbReference type="ARBA" id="ARBA00022989"/>
    </source>
</evidence>
<dbReference type="InterPro" id="IPR050586">
    <property type="entry name" value="CPA3_Na-H_Antiporter_D"/>
</dbReference>
<comment type="similarity">
    <text evidence="2">Belongs to the CPA3 antiporters (TC 2.A.63) subunit D family.</text>
</comment>
<proteinExistence type="inferred from homology"/>
<comment type="subcellular location">
    <subcellularLocation>
        <location evidence="1">Cell membrane</location>
        <topology evidence="1">Multi-pass membrane protein</topology>
    </subcellularLocation>
    <subcellularLocation>
        <location evidence="7">Membrane</location>
        <topology evidence="7">Multi-pass membrane protein</topology>
    </subcellularLocation>
</comment>
<evidence type="ECO:0000313" key="11">
    <source>
        <dbReference type="Proteomes" id="UP000198672"/>
    </source>
</evidence>
<dbReference type="InterPro" id="IPR001750">
    <property type="entry name" value="ND/Mrp_TM"/>
</dbReference>
<evidence type="ECO:0000256" key="3">
    <source>
        <dbReference type="ARBA" id="ARBA00022475"/>
    </source>
</evidence>
<feature type="transmembrane region" description="Helical" evidence="8">
    <location>
        <begin position="449"/>
        <end position="472"/>
    </location>
</feature>
<feature type="transmembrane region" description="Helical" evidence="8">
    <location>
        <begin position="75"/>
        <end position="97"/>
    </location>
</feature>
<feature type="domain" description="NADH:quinone oxidoreductase/Mrp antiporter transmembrane" evidence="9">
    <location>
        <begin position="127"/>
        <end position="415"/>
    </location>
</feature>
<keyword evidence="4 7" id="KW-0812">Transmembrane</keyword>
<keyword evidence="3" id="KW-1003">Cell membrane</keyword>
<feature type="transmembrane region" description="Helical" evidence="8">
    <location>
        <begin position="402"/>
        <end position="421"/>
    </location>
</feature>
<dbReference type="PANTHER" id="PTHR42703:SF1">
    <property type="entry name" value="NA(+)_H(+) ANTIPORTER SUBUNIT D1"/>
    <property type="match status" value="1"/>
</dbReference>
<dbReference type="RefSeq" id="WP_091334444.1">
    <property type="nucleotide sequence ID" value="NZ_FNOW01000034.1"/>
</dbReference>
<feature type="transmembrane region" description="Helical" evidence="8">
    <location>
        <begin position="162"/>
        <end position="182"/>
    </location>
</feature>
<evidence type="ECO:0000256" key="6">
    <source>
        <dbReference type="ARBA" id="ARBA00023136"/>
    </source>
</evidence>
<dbReference type="OrthoDB" id="9768329at2"/>
<dbReference type="EMBL" id="FNOW01000034">
    <property type="protein sequence ID" value="SDY15985.1"/>
    <property type="molecule type" value="Genomic_DNA"/>
</dbReference>
<feature type="transmembrane region" description="Helical" evidence="8">
    <location>
        <begin position="132"/>
        <end position="150"/>
    </location>
</feature>
<dbReference type="PANTHER" id="PTHR42703">
    <property type="entry name" value="NADH DEHYDROGENASE"/>
    <property type="match status" value="1"/>
</dbReference>
<feature type="transmembrane region" description="Helical" evidence="8">
    <location>
        <begin position="270"/>
        <end position="289"/>
    </location>
</feature>
<accession>A0A1H3HL74</accession>